<feature type="compositionally biased region" description="Polar residues" evidence="1">
    <location>
        <begin position="44"/>
        <end position="58"/>
    </location>
</feature>
<accession>A0AAV7NQZ5</accession>
<feature type="compositionally biased region" description="Basic and acidic residues" evidence="1">
    <location>
        <begin position="104"/>
        <end position="119"/>
    </location>
</feature>
<evidence type="ECO:0000256" key="1">
    <source>
        <dbReference type="SAM" id="MobiDB-lite"/>
    </source>
</evidence>
<comment type="caution">
    <text evidence="2">The sequence shown here is derived from an EMBL/GenBank/DDBJ whole genome shotgun (WGS) entry which is preliminary data.</text>
</comment>
<organism evidence="2 3">
    <name type="scientific">Pleurodeles waltl</name>
    <name type="common">Iberian ribbed newt</name>
    <dbReference type="NCBI Taxonomy" id="8319"/>
    <lineage>
        <taxon>Eukaryota</taxon>
        <taxon>Metazoa</taxon>
        <taxon>Chordata</taxon>
        <taxon>Craniata</taxon>
        <taxon>Vertebrata</taxon>
        <taxon>Euteleostomi</taxon>
        <taxon>Amphibia</taxon>
        <taxon>Batrachia</taxon>
        <taxon>Caudata</taxon>
        <taxon>Salamandroidea</taxon>
        <taxon>Salamandridae</taxon>
        <taxon>Pleurodelinae</taxon>
        <taxon>Pleurodeles</taxon>
    </lineage>
</organism>
<evidence type="ECO:0000313" key="3">
    <source>
        <dbReference type="Proteomes" id="UP001066276"/>
    </source>
</evidence>
<keyword evidence="3" id="KW-1185">Reference proteome</keyword>
<proteinExistence type="predicted"/>
<dbReference type="Proteomes" id="UP001066276">
    <property type="component" value="Chromosome 8"/>
</dbReference>
<evidence type="ECO:0000313" key="2">
    <source>
        <dbReference type="EMBL" id="KAJ1117487.1"/>
    </source>
</evidence>
<dbReference type="AlphaFoldDB" id="A0AAV7NQZ5"/>
<sequence length="321" mass="35703">MAPKNRQNPGEKGEGARAAQTKKSNGEMAPGTRRPIPTLGKMSGKQSTGTSRNAKSNVPPSSSPGGNKTQPMITGFWKGGAQEDNLVHSMPPQDDMQITLDGKLGADSERKTLPEDVKSTVRQRRRKSKGQAPSGDGVEPSSQTRKALKWDYSGTNLMSTAEVHTFEVQDNAEKRADALVCSLVSNTGARYTDSEMLQSIYDLIKELQTETRAESWRARMAKKHLQGTVHKMVKSWAVIEGKLSSMEERTMVVEADIEALRAQTATPDGQFTYIMWKLEDQENRQRRNNLRFLGIKKEVEGNSNRAYMIKMLQEAFPEVTN</sequence>
<protein>
    <submittedName>
        <fullName evidence="2">Uncharacterized protein</fullName>
    </submittedName>
</protein>
<gene>
    <name evidence="2" type="ORF">NDU88_005687</name>
</gene>
<dbReference type="EMBL" id="JANPWB010000012">
    <property type="protein sequence ID" value="KAJ1117487.1"/>
    <property type="molecule type" value="Genomic_DNA"/>
</dbReference>
<feature type="region of interest" description="Disordered" evidence="1">
    <location>
        <begin position="1"/>
        <end position="146"/>
    </location>
</feature>
<reference evidence="2" key="1">
    <citation type="journal article" date="2022" name="bioRxiv">
        <title>Sequencing and chromosome-scale assembly of the giantPleurodeles waltlgenome.</title>
        <authorList>
            <person name="Brown T."/>
            <person name="Elewa A."/>
            <person name="Iarovenko S."/>
            <person name="Subramanian E."/>
            <person name="Araus A.J."/>
            <person name="Petzold A."/>
            <person name="Susuki M."/>
            <person name="Suzuki K.-i.T."/>
            <person name="Hayashi T."/>
            <person name="Toyoda A."/>
            <person name="Oliveira C."/>
            <person name="Osipova E."/>
            <person name="Leigh N.D."/>
            <person name="Simon A."/>
            <person name="Yun M.H."/>
        </authorList>
    </citation>
    <scope>NUCLEOTIDE SEQUENCE</scope>
    <source>
        <strain evidence="2">20211129_DDA</strain>
        <tissue evidence="2">Liver</tissue>
    </source>
</reference>
<name>A0AAV7NQZ5_PLEWA</name>